<sequence length="153" mass="15414">MVGDAFEGLRQPGRRIDVVHLAGLQEGGDGGPCAATAVRASEEAVLASDGLGPDGPLDDVGVEFNQAVGQEALEDVAPGDGIADGLGQLRFARDAGQCLLPEGEQLGDDGHGDGLPRGGAGLGALAADVGLELPQIGQPCRRPNSRCIVLQSL</sequence>
<organism evidence="1 2">
    <name type="scientific">Paracoccus onubensis</name>
    <dbReference type="NCBI Taxonomy" id="1675788"/>
    <lineage>
        <taxon>Bacteria</taxon>
        <taxon>Pseudomonadati</taxon>
        <taxon>Pseudomonadota</taxon>
        <taxon>Alphaproteobacteria</taxon>
        <taxon>Rhodobacterales</taxon>
        <taxon>Paracoccaceae</taxon>
        <taxon>Paracoccus</taxon>
    </lineage>
</organism>
<reference evidence="2" key="1">
    <citation type="submission" date="2018-09" db="EMBL/GenBank/DDBJ databases">
        <title>Acidovorax cavernicola nov. sp. isolated from Gruta de las Maravillas (Aracena, Spain).</title>
        <authorList>
            <person name="Jurado V."/>
            <person name="Gutierrez-Patricio S."/>
            <person name="Gonzalez-Pimentel J.L."/>
            <person name="Miller A.Z."/>
            <person name="Laiz L."/>
            <person name="Saiz-Jimenez C."/>
        </authorList>
    </citation>
    <scope>NUCLEOTIDE SEQUENCE [LARGE SCALE GENOMIC DNA]</scope>
    <source>
        <strain evidence="2">1011MAR3C25</strain>
    </source>
</reference>
<keyword evidence="2" id="KW-1185">Reference proteome</keyword>
<evidence type="ECO:0000313" key="1">
    <source>
        <dbReference type="EMBL" id="RJE82399.1"/>
    </source>
</evidence>
<protein>
    <submittedName>
        <fullName evidence="1">Uncharacterized protein</fullName>
    </submittedName>
</protein>
<evidence type="ECO:0000313" key="2">
    <source>
        <dbReference type="Proteomes" id="UP000284202"/>
    </source>
</evidence>
<dbReference type="Proteomes" id="UP000284202">
    <property type="component" value="Unassembled WGS sequence"/>
</dbReference>
<name>A0A418SN91_9RHOB</name>
<dbReference type="EMBL" id="QZCG01000016">
    <property type="protein sequence ID" value="RJE82399.1"/>
    <property type="molecule type" value="Genomic_DNA"/>
</dbReference>
<gene>
    <name evidence="1" type="ORF">D3P04_19915</name>
</gene>
<dbReference type="AlphaFoldDB" id="A0A418SN91"/>
<proteinExistence type="predicted"/>
<comment type="caution">
    <text evidence="1">The sequence shown here is derived from an EMBL/GenBank/DDBJ whole genome shotgun (WGS) entry which is preliminary data.</text>
</comment>
<accession>A0A418SN91</accession>